<dbReference type="PANTHER" id="PTHR12126:SF11">
    <property type="entry name" value="NADH DEHYDROGENASE [UBIQUINONE] 1 ALPHA SUBCOMPLEX SUBUNIT 9, MITOCHONDRIAL"/>
    <property type="match status" value="1"/>
</dbReference>
<evidence type="ECO:0000313" key="3">
    <source>
        <dbReference type="Proteomes" id="UP000249725"/>
    </source>
</evidence>
<dbReference type="Pfam" id="PF01370">
    <property type="entry name" value="Epimerase"/>
    <property type="match status" value="1"/>
</dbReference>
<keyword evidence="3" id="KW-1185">Reference proteome</keyword>
<dbReference type="RefSeq" id="WP_111515069.1">
    <property type="nucleotide sequence ID" value="NZ_QFYR01000002.1"/>
</dbReference>
<reference evidence="3" key="1">
    <citation type="submission" date="2018-05" db="EMBL/GenBank/DDBJ databases">
        <authorList>
            <person name="Li X."/>
        </authorList>
    </citation>
    <scope>NUCLEOTIDE SEQUENCE [LARGE SCALE GENOMIC DNA]</scope>
    <source>
        <strain evidence="3">YIM 73061</strain>
    </source>
</reference>
<feature type="domain" description="NAD-dependent epimerase/dehydratase" evidence="1">
    <location>
        <begin position="6"/>
        <end position="199"/>
    </location>
</feature>
<dbReference type="OrthoDB" id="9814124at2"/>
<dbReference type="Gene3D" id="3.40.50.720">
    <property type="entry name" value="NAD(P)-binding Rossmann-like Domain"/>
    <property type="match status" value="1"/>
</dbReference>
<proteinExistence type="predicted"/>
<sequence length="312" mass="33351">MARLAAVTGATGFLGRHLVRALFEAGWQVRILARKDPIDPSWRGFEPEVVPGDLADSRGLAALCAGAEVVVHAAGLVKARSKAAFEAVNVAGTRRVAEAALQAGAERLLLVSSLAAREPQLSDYASSKRQAEDVAREILSERVTVVRPPAIYGPGDVELLPLFQAALTSPVLPVFDSRARIAAIHVEDAARQIAAMAGAPPAQELVTLSDARPDGYGWRELMEAALAASGRKAPLVRTPELLVTFLGVFGALGQAMGHSPMLTPGKAREMRHLDWSVHEGERGRDLPPPVYSLTDGFRDTLRWNLEAGVLSR</sequence>
<evidence type="ECO:0000313" key="2">
    <source>
        <dbReference type="EMBL" id="RAK52784.1"/>
    </source>
</evidence>
<accession>A0A328AHF5</accession>
<comment type="caution">
    <text evidence="2">The sequence shown here is derived from an EMBL/GenBank/DDBJ whole genome shotgun (WGS) entry which is preliminary data.</text>
</comment>
<dbReference type="InterPro" id="IPR036291">
    <property type="entry name" value="NAD(P)-bd_dom_sf"/>
</dbReference>
<gene>
    <name evidence="2" type="ORF">DJ018_11395</name>
</gene>
<dbReference type="InterPro" id="IPR051207">
    <property type="entry name" value="ComplexI_NDUFA9_subunit"/>
</dbReference>
<name>A0A328AHF5_9CAUL</name>
<evidence type="ECO:0000259" key="1">
    <source>
        <dbReference type="Pfam" id="PF01370"/>
    </source>
</evidence>
<organism evidence="2 3">
    <name type="scientific">Phenylobacterium deserti</name>
    <dbReference type="NCBI Taxonomy" id="1914756"/>
    <lineage>
        <taxon>Bacteria</taxon>
        <taxon>Pseudomonadati</taxon>
        <taxon>Pseudomonadota</taxon>
        <taxon>Alphaproteobacteria</taxon>
        <taxon>Caulobacterales</taxon>
        <taxon>Caulobacteraceae</taxon>
        <taxon>Phenylobacterium</taxon>
    </lineage>
</organism>
<protein>
    <submittedName>
        <fullName evidence="2">Epimerase</fullName>
    </submittedName>
</protein>
<dbReference type="InterPro" id="IPR001509">
    <property type="entry name" value="Epimerase_deHydtase"/>
</dbReference>
<dbReference type="GO" id="GO:0044877">
    <property type="term" value="F:protein-containing complex binding"/>
    <property type="evidence" value="ECO:0007669"/>
    <property type="project" value="TreeGrafter"/>
</dbReference>
<dbReference type="EMBL" id="QFYR01000002">
    <property type="protein sequence ID" value="RAK52784.1"/>
    <property type="molecule type" value="Genomic_DNA"/>
</dbReference>
<dbReference type="AlphaFoldDB" id="A0A328AHF5"/>
<dbReference type="PANTHER" id="PTHR12126">
    <property type="entry name" value="NADH-UBIQUINONE OXIDOREDUCTASE 39 KDA SUBUNIT-RELATED"/>
    <property type="match status" value="1"/>
</dbReference>
<dbReference type="SUPFAM" id="SSF51735">
    <property type="entry name" value="NAD(P)-binding Rossmann-fold domains"/>
    <property type="match status" value="1"/>
</dbReference>
<dbReference type="Proteomes" id="UP000249725">
    <property type="component" value="Unassembled WGS sequence"/>
</dbReference>